<comment type="subcellular location">
    <subcellularLocation>
        <location evidence="2">Cytoplasm</location>
    </subcellularLocation>
</comment>
<evidence type="ECO:0000313" key="14">
    <source>
        <dbReference type="Proteomes" id="UP001347796"/>
    </source>
</evidence>
<accession>A0AAN8J7S1</accession>
<dbReference type="GO" id="GO:0000151">
    <property type="term" value="C:ubiquitin ligase complex"/>
    <property type="evidence" value="ECO:0007669"/>
    <property type="project" value="InterPro"/>
</dbReference>
<dbReference type="SUPFAM" id="SSF57850">
    <property type="entry name" value="RING/U-box"/>
    <property type="match status" value="1"/>
</dbReference>
<dbReference type="GO" id="GO:0005737">
    <property type="term" value="C:cytoplasm"/>
    <property type="evidence" value="ECO:0007669"/>
    <property type="project" value="UniProtKB-SubCell"/>
</dbReference>
<dbReference type="Pfam" id="PF04564">
    <property type="entry name" value="U-box"/>
    <property type="match status" value="1"/>
</dbReference>
<dbReference type="CDD" id="cd16658">
    <property type="entry name" value="RING-Ubox_UBE4B"/>
    <property type="match status" value="1"/>
</dbReference>
<comment type="similarity">
    <text evidence="4">Belongs to the ubiquitin conjugation factor E4 family.</text>
</comment>
<name>A0AAN8J7S1_PATCE</name>
<dbReference type="PROSITE" id="PS51698">
    <property type="entry name" value="U_BOX"/>
    <property type="match status" value="1"/>
</dbReference>
<comment type="caution">
    <text evidence="13">The sequence shown here is derived from an EMBL/GenBank/DDBJ whole genome shotgun (WGS) entry which is preliminary data.</text>
</comment>
<evidence type="ECO:0000256" key="10">
    <source>
        <dbReference type="ARBA" id="ARBA00037624"/>
    </source>
</evidence>
<dbReference type="Gene3D" id="3.30.40.10">
    <property type="entry name" value="Zinc/RING finger domain, C3HC4 (zinc finger)"/>
    <property type="match status" value="1"/>
</dbReference>
<comment type="catalytic activity">
    <reaction evidence="1">
        <text>S-ubiquitinyl-[E2 ubiquitin-conjugating enzyme]-L-cysteine + [acceptor protein]-L-lysine = [E2 ubiquitin-conjugating enzyme]-L-cysteine + N(6)-ubiquitinyl-[acceptor protein]-L-lysine.</text>
        <dbReference type="EC" id="2.3.2.27"/>
    </reaction>
</comment>
<dbReference type="GO" id="GO:0000209">
    <property type="term" value="P:protein polyubiquitination"/>
    <property type="evidence" value="ECO:0007669"/>
    <property type="project" value="TreeGrafter"/>
</dbReference>
<evidence type="ECO:0000256" key="7">
    <source>
        <dbReference type="ARBA" id="ARBA00022679"/>
    </source>
</evidence>
<comment type="function">
    <text evidence="10">Ubiquitin-protein ligase that probably functions as an E3 ligase in conjunction with specific E1 and E2 ligases. May also function as an E4 ligase mediating the assembly of polyubiquitin chains on substrates ubiquitinated by another E3 ubiquitin ligase. Mediates 'Lys-48'-linked polyubiquitination of substrates.</text>
</comment>
<gene>
    <name evidence="13" type="ORF">SNE40_018981</name>
</gene>
<evidence type="ECO:0000256" key="6">
    <source>
        <dbReference type="ARBA" id="ARBA00022490"/>
    </source>
</evidence>
<dbReference type="InterPro" id="IPR045132">
    <property type="entry name" value="UBE4"/>
</dbReference>
<evidence type="ECO:0000256" key="11">
    <source>
        <dbReference type="ARBA" id="ARBA00040077"/>
    </source>
</evidence>
<dbReference type="GO" id="GO:0005634">
    <property type="term" value="C:nucleus"/>
    <property type="evidence" value="ECO:0007669"/>
    <property type="project" value="TreeGrafter"/>
</dbReference>
<evidence type="ECO:0000259" key="12">
    <source>
        <dbReference type="PROSITE" id="PS51698"/>
    </source>
</evidence>
<evidence type="ECO:0000256" key="9">
    <source>
        <dbReference type="ARBA" id="ARBA00022990"/>
    </source>
</evidence>
<dbReference type="PANTHER" id="PTHR13931">
    <property type="entry name" value="UBIQUITINATION FACTOR E4"/>
    <property type="match status" value="1"/>
</dbReference>
<dbReference type="Proteomes" id="UP001347796">
    <property type="component" value="Unassembled WGS sequence"/>
</dbReference>
<dbReference type="EMBL" id="JAZGQO010000014">
    <property type="protein sequence ID" value="KAK6170631.1"/>
    <property type="molecule type" value="Genomic_DNA"/>
</dbReference>
<dbReference type="GO" id="GO:0006511">
    <property type="term" value="P:ubiquitin-dependent protein catabolic process"/>
    <property type="evidence" value="ECO:0007669"/>
    <property type="project" value="InterPro"/>
</dbReference>
<sequence>MEDTEKKIEDNPFAALFPSISQAQQFSSEKQQKLPEEKISVNVETKLAVSKLIEDIFLLTLEKDCDGRTESYVYLEDLAERMDGQTWMDIDTLSQAVFERLMLDSPQEFIKKPASKSLAGEPLVLPYLSQSYNRLIEYRQQQKSEPFSTCIKECKSVIILNAKTCLLQTELFPSQSLYQQFIDIYLQESGAVFGDDSGQIIDFFVQVMDSIDKDEDGNVEDVMIPVLDLVKAKFINMSLISAEKSQYIHLCKFFSKTAAMAEAFMKYNTPKDIKSGKQFESTLIGSMLSLSCIPKNEAGPYDFFNDPSSYRKHVHDNTESSIWAELVTLNEKIYLMIYSLIKVSPHIRHLVLKWLGKCLAANQGRTKIWSNQMPQLFNQLYSSEGFCLNLNYLMLKLCQPFCEPMSAKLLKIQCSYTQAVGKDEEDIKTRCIHAGGLTEETCLIPAGVENTPNNTETYNFITECFFLTQQCINLGFHTLHNKFTKLNQDLHRVQRLYQDVRHQSASEEVEPVRSIKAQMEKGMTLFLSMKAALTVPQLLEMSLNLHTSTATWLSQMAASERVTEFKPITLPLPETVPTSLSLIPEFVMGNLNDFISFLHRYQDELFEFAGDKVKYFMTLILVFMGNPERMNNPHLRAELAETLSSLMPPDPNQKGGGGLLAKFHREKLFSEHELIDHLAEKLLHVFVSIEMTGQSVEFEQKFNYRRPMYIVLEYIWEIDVHKQAIKNLSDIAERNIDAPEAPLFLRFINLLINDAIFLLDEALSYMMQIKEKQQEKERGEWDSQDQRQRQQTEANFRFMGNIARYHNVMANYTIHSLELLTREIKTIFCNFTMVDRIAAMLNYFLVHLVGPKQKNFNVKDKNDYEFKPQQIVSDITKIYLNLGDSEEFCQAVCNDGRSYSTDLFPKTVQVLQKIGSDPIMISDFLGLDDKIRCLNEKTQAEDDLVEDAPEEFLDPILGNLMRDPVLLPTSGTIIDRSVISRHILSDQTDPFNRAPLTMDMVVPQTDLKNKIAQWRKDKAKS</sequence>
<dbReference type="AlphaFoldDB" id="A0AAN8J7S1"/>
<dbReference type="SMART" id="SM00504">
    <property type="entry name" value="Ubox"/>
    <property type="match status" value="1"/>
</dbReference>
<evidence type="ECO:0000313" key="13">
    <source>
        <dbReference type="EMBL" id="KAK6170631.1"/>
    </source>
</evidence>
<keyword evidence="9" id="KW-0007">Acetylation</keyword>
<dbReference type="InterPro" id="IPR019474">
    <property type="entry name" value="Ub_conjug_fac_E4_core"/>
</dbReference>
<reference evidence="13 14" key="1">
    <citation type="submission" date="2024-01" db="EMBL/GenBank/DDBJ databases">
        <title>The genome of the rayed Mediterranean limpet Patella caerulea (Linnaeus, 1758).</title>
        <authorList>
            <person name="Anh-Thu Weber A."/>
            <person name="Halstead-Nussloch G."/>
        </authorList>
    </citation>
    <scope>NUCLEOTIDE SEQUENCE [LARGE SCALE GENOMIC DNA]</scope>
    <source>
        <strain evidence="13">AATW-2023a</strain>
        <tissue evidence="13">Whole specimen</tissue>
    </source>
</reference>
<dbReference type="PANTHER" id="PTHR13931:SF16">
    <property type="entry name" value="UBIQUITIN CONJUGATION FACTOR E4 A"/>
    <property type="match status" value="1"/>
</dbReference>
<evidence type="ECO:0000256" key="1">
    <source>
        <dbReference type="ARBA" id="ARBA00000900"/>
    </source>
</evidence>
<organism evidence="13 14">
    <name type="scientific">Patella caerulea</name>
    <name type="common">Rayed Mediterranean limpet</name>
    <dbReference type="NCBI Taxonomy" id="87958"/>
    <lineage>
        <taxon>Eukaryota</taxon>
        <taxon>Metazoa</taxon>
        <taxon>Spiralia</taxon>
        <taxon>Lophotrochozoa</taxon>
        <taxon>Mollusca</taxon>
        <taxon>Gastropoda</taxon>
        <taxon>Patellogastropoda</taxon>
        <taxon>Patelloidea</taxon>
        <taxon>Patellidae</taxon>
        <taxon>Patella</taxon>
    </lineage>
</organism>
<evidence type="ECO:0000256" key="5">
    <source>
        <dbReference type="ARBA" id="ARBA00012483"/>
    </source>
</evidence>
<dbReference type="GO" id="GO:0034450">
    <property type="term" value="F:ubiquitin-ubiquitin ligase activity"/>
    <property type="evidence" value="ECO:0007669"/>
    <property type="project" value="InterPro"/>
</dbReference>
<evidence type="ECO:0000256" key="4">
    <source>
        <dbReference type="ARBA" id="ARBA00007434"/>
    </source>
</evidence>
<dbReference type="FunFam" id="3.30.40.10:FF:000055">
    <property type="entry name" value="Ubiquitin conjugation factor e4 a"/>
    <property type="match status" value="1"/>
</dbReference>
<evidence type="ECO:0000256" key="8">
    <source>
        <dbReference type="ARBA" id="ARBA00022786"/>
    </source>
</evidence>
<keyword evidence="6" id="KW-0963">Cytoplasm</keyword>
<dbReference type="GO" id="GO:0036503">
    <property type="term" value="P:ERAD pathway"/>
    <property type="evidence" value="ECO:0007669"/>
    <property type="project" value="InterPro"/>
</dbReference>
<dbReference type="Pfam" id="PF10408">
    <property type="entry name" value="Ufd2P_core"/>
    <property type="match status" value="1"/>
</dbReference>
<comment type="pathway">
    <text evidence="3">Protein modification; protein ubiquitination.</text>
</comment>
<dbReference type="InterPro" id="IPR013083">
    <property type="entry name" value="Znf_RING/FYVE/PHD"/>
</dbReference>
<dbReference type="EC" id="2.3.2.27" evidence="5"/>
<feature type="domain" description="U-box" evidence="12">
    <location>
        <begin position="947"/>
        <end position="1021"/>
    </location>
</feature>
<keyword evidence="14" id="KW-1185">Reference proteome</keyword>
<evidence type="ECO:0000256" key="3">
    <source>
        <dbReference type="ARBA" id="ARBA00004906"/>
    </source>
</evidence>
<keyword evidence="7" id="KW-0808">Transferase</keyword>
<evidence type="ECO:0000256" key="2">
    <source>
        <dbReference type="ARBA" id="ARBA00004496"/>
    </source>
</evidence>
<protein>
    <recommendedName>
        <fullName evidence="11">Ubiquitin conjugation factor E4 A</fullName>
        <ecNumber evidence="5">2.3.2.27</ecNumber>
    </recommendedName>
</protein>
<dbReference type="InterPro" id="IPR003613">
    <property type="entry name" value="Ubox_domain"/>
</dbReference>
<keyword evidence="8" id="KW-0833">Ubl conjugation pathway</keyword>
<proteinExistence type="inferred from homology"/>